<dbReference type="EMBL" id="LIIK01000001">
    <property type="protein sequence ID" value="KQM09667.1"/>
    <property type="molecule type" value="Genomic_DNA"/>
</dbReference>
<proteinExistence type="predicted"/>
<protein>
    <submittedName>
        <fullName evidence="2">Uncharacterized protein</fullName>
    </submittedName>
</protein>
<dbReference type="EMBL" id="LIIK01000001">
    <property type="protein sequence ID" value="KQM09705.1"/>
    <property type="molecule type" value="Genomic_DNA"/>
</dbReference>
<evidence type="ECO:0000313" key="2">
    <source>
        <dbReference type="EMBL" id="KQM09667.1"/>
    </source>
</evidence>
<evidence type="ECO:0000256" key="1">
    <source>
        <dbReference type="SAM" id="MobiDB-lite"/>
    </source>
</evidence>
<accession>A0A0Q4AZS7</accession>
<feature type="region of interest" description="Disordered" evidence="1">
    <location>
        <begin position="44"/>
        <end position="69"/>
    </location>
</feature>
<feature type="compositionally biased region" description="Acidic residues" evidence="1">
    <location>
        <begin position="49"/>
        <end position="59"/>
    </location>
</feature>
<dbReference type="STRING" id="1702214.AL399_00085"/>
<comment type="caution">
    <text evidence="2">The sequence shown here is derived from an EMBL/GenBank/DDBJ whole genome shotgun (WGS) entry which is preliminary data.</text>
</comment>
<evidence type="ECO:0000313" key="4">
    <source>
        <dbReference type="Proteomes" id="UP000054172"/>
    </source>
</evidence>
<evidence type="ECO:0000313" key="3">
    <source>
        <dbReference type="EMBL" id="KQM09705.1"/>
    </source>
</evidence>
<gene>
    <name evidence="2" type="ORF">AL399_00085</name>
    <name evidence="3" type="ORF">AL399_00355</name>
</gene>
<reference evidence="2 4" key="1">
    <citation type="submission" date="2015-08" db="EMBL/GenBank/DDBJ databases">
        <title>Candidatus Bacteriodes Periocalifornicus.</title>
        <authorList>
            <person name="McLean J.S."/>
            <person name="Kelley S."/>
        </authorList>
    </citation>
    <scope>NUCLEOTIDE SEQUENCE [LARGE SCALE GENOMIC DNA]</scope>
    <source>
        <strain evidence="2">12B</strain>
    </source>
</reference>
<keyword evidence="4" id="KW-1185">Reference proteome</keyword>
<sequence length="203" mass="22623">MQWLVVLAVLSWIISAYVKAQKKRKSVTMSRLLEALQEQRERELLQTDELPDEDEEEEPINGGVDAVGRPEHQEYAETLRYEANQQAAAARETGSLGAEPIRAESGEAEGVYTGSLAGSGADYSRWSGVLDRVDAPSASSEPEETYQFTPEAEGQPGIKAEPPIQVERRAARPFRMPSGAEFDVADAVVYQVVMERQRGWRRR</sequence>
<organism evidence="2 4">
    <name type="scientific">Candidatus [Bacteroides] periocalifornicus</name>
    <dbReference type="NCBI Taxonomy" id="1702214"/>
    <lineage>
        <taxon>Bacteria</taxon>
        <taxon>Pseudomonadati</taxon>
        <taxon>Bacteroidota</taxon>
    </lineage>
</organism>
<dbReference type="Proteomes" id="UP000054172">
    <property type="component" value="Unassembled WGS sequence"/>
</dbReference>
<feature type="region of interest" description="Disordered" evidence="1">
    <location>
        <begin position="134"/>
        <end position="163"/>
    </location>
</feature>
<name>A0A0Q4AZS7_9BACT</name>
<dbReference type="AlphaFoldDB" id="A0A0Q4AZS7"/>
<dbReference type="PATRIC" id="fig|1702214.3.peg.200"/>